<feature type="domain" description="CCHC-type" evidence="4">
    <location>
        <begin position="152"/>
        <end position="165"/>
    </location>
</feature>
<keyword evidence="1" id="KW-0862">Zinc</keyword>
<feature type="signal peptide" evidence="3">
    <location>
        <begin position="1"/>
        <end position="17"/>
    </location>
</feature>
<gene>
    <name evidence="5" type="ORF">PG993_006113</name>
</gene>
<dbReference type="EMBL" id="JAQQWK010000004">
    <property type="protein sequence ID" value="KAK8043683.1"/>
    <property type="molecule type" value="Genomic_DNA"/>
</dbReference>
<evidence type="ECO:0000313" key="6">
    <source>
        <dbReference type="Proteomes" id="UP001444661"/>
    </source>
</evidence>
<comment type="caution">
    <text evidence="5">The sequence shown here is derived from an EMBL/GenBank/DDBJ whole genome shotgun (WGS) entry which is preliminary data.</text>
</comment>
<evidence type="ECO:0000256" key="1">
    <source>
        <dbReference type="PROSITE-ProRule" id="PRU00047"/>
    </source>
</evidence>
<evidence type="ECO:0000256" key="3">
    <source>
        <dbReference type="SAM" id="SignalP"/>
    </source>
</evidence>
<protein>
    <recommendedName>
        <fullName evidence="4">CCHC-type domain-containing protein</fullName>
    </recommendedName>
</protein>
<evidence type="ECO:0000256" key="2">
    <source>
        <dbReference type="SAM" id="MobiDB-lite"/>
    </source>
</evidence>
<name>A0ABR1TDA8_9PEZI</name>
<keyword evidence="1" id="KW-0863">Zinc-finger</keyword>
<dbReference type="InterPro" id="IPR001878">
    <property type="entry name" value="Znf_CCHC"/>
</dbReference>
<feature type="region of interest" description="Disordered" evidence="2">
    <location>
        <begin position="104"/>
        <end position="145"/>
    </location>
</feature>
<keyword evidence="6" id="KW-1185">Reference proteome</keyword>
<feature type="chain" id="PRO_5046223632" description="CCHC-type domain-containing protein" evidence="3">
    <location>
        <begin position="18"/>
        <end position="289"/>
    </location>
</feature>
<sequence>MFSDLLAMLSQTVGGQAAPTEPQNEPQMTPPAMSPGMSDTTLCSPTISSDSEHWESLQALSVVLQKGLSLHRNGPAQVRMSEQSLYNFVAAGESDFLEIVVKNVPGPQGRKSSSSSERSITSSRERSQTPPRGIINAAPRPRMPRRSKSIICGNCNREGHTIRDCVGPVDEGGRIDGCPKCNMARTHMYDDCPLRETAEDFDYIYRFRQRKPPIKSWLSWECFLGHNARYTSWPRYIPWSADFAWDQQSRAFLAHRPPEWLHYEYDHIGVPDEEASLREIDPDSEFLAL</sequence>
<proteinExistence type="predicted"/>
<keyword evidence="1" id="KW-0479">Metal-binding</keyword>
<feature type="compositionally biased region" description="Low complexity" evidence="2">
    <location>
        <begin position="110"/>
        <end position="122"/>
    </location>
</feature>
<dbReference type="InterPro" id="IPR036875">
    <property type="entry name" value="Znf_CCHC_sf"/>
</dbReference>
<keyword evidence="3" id="KW-0732">Signal</keyword>
<reference evidence="5 6" key="1">
    <citation type="submission" date="2023-01" db="EMBL/GenBank/DDBJ databases">
        <title>Analysis of 21 Apiospora genomes using comparative genomics revels a genus with tremendous synthesis potential of carbohydrate active enzymes and secondary metabolites.</title>
        <authorList>
            <person name="Sorensen T."/>
        </authorList>
    </citation>
    <scope>NUCLEOTIDE SEQUENCE [LARGE SCALE GENOMIC DNA]</scope>
    <source>
        <strain evidence="5 6">CBS 33761</strain>
    </source>
</reference>
<feature type="region of interest" description="Disordered" evidence="2">
    <location>
        <begin position="13"/>
        <end position="40"/>
    </location>
</feature>
<evidence type="ECO:0000259" key="4">
    <source>
        <dbReference type="PROSITE" id="PS50158"/>
    </source>
</evidence>
<dbReference type="Proteomes" id="UP001444661">
    <property type="component" value="Unassembled WGS sequence"/>
</dbReference>
<accession>A0ABR1TDA8</accession>
<evidence type="ECO:0000313" key="5">
    <source>
        <dbReference type="EMBL" id="KAK8043683.1"/>
    </source>
</evidence>
<organism evidence="5 6">
    <name type="scientific">Apiospora rasikravindrae</name>
    <dbReference type="NCBI Taxonomy" id="990691"/>
    <lineage>
        <taxon>Eukaryota</taxon>
        <taxon>Fungi</taxon>
        <taxon>Dikarya</taxon>
        <taxon>Ascomycota</taxon>
        <taxon>Pezizomycotina</taxon>
        <taxon>Sordariomycetes</taxon>
        <taxon>Xylariomycetidae</taxon>
        <taxon>Amphisphaeriales</taxon>
        <taxon>Apiosporaceae</taxon>
        <taxon>Apiospora</taxon>
    </lineage>
</organism>
<dbReference type="Gene3D" id="4.10.60.10">
    <property type="entry name" value="Zinc finger, CCHC-type"/>
    <property type="match status" value="1"/>
</dbReference>
<dbReference type="PROSITE" id="PS50158">
    <property type="entry name" value="ZF_CCHC"/>
    <property type="match status" value="1"/>
</dbReference>
<dbReference type="SUPFAM" id="SSF57756">
    <property type="entry name" value="Retrovirus zinc finger-like domains"/>
    <property type="match status" value="1"/>
</dbReference>